<dbReference type="EMBL" id="BAABHO010000036">
    <property type="protein sequence ID" value="GAA4799933.1"/>
    <property type="molecule type" value="Genomic_DNA"/>
</dbReference>
<feature type="transmembrane region" description="Helical" evidence="1">
    <location>
        <begin position="113"/>
        <end position="132"/>
    </location>
</feature>
<keyword evidence="1" id="KW-1133">Transmembrane helix</keyword>
<gene>
    <name evidence="2" type="ORF">GCM10023200_41030</name>
</gene>
<feature type="transmembrane region" description="Helical" evidence="1">
    <location>
        <begin position="138"/>
        <end position="162"/>
    </location>
</feature>
<dbReference type="RefSeq" id="WP_345419460.1">
    <property type="nucleotide sequence ID" value="NZ_BAABHO010000036.1"/>
</dbReference>
<name>A0ABP9BTH8_9PSEU</name>
<dbReference type="Proteomes" id="UP001500928">
    <property type="component" value="Unassembled WGS sequence"/>
</dbReference>
<feature type="transmembrane region" description="Helical" evidence="1">
    <location>
        <begin position="243"/>
        <end position="267"/>
    </location>
</feature>
<feature type="transmembrane region" description="Helical" evidence="1">
    <location>
        <begin position="174"/>
        <end position="199"/>
    </location>
</feature>
<sequence>MHHQIDVTVPSSAAEDLEKVLADHDGVLAMTRQPEGSVKPPGDVFTLHVLNRSIDDVLAEVEHAREHGPIAVATLRTESVIATGVQDAIEDDADESPWEEFERTLRHHGRMSVNYLVLMALGGVIAVAGLLSPPVPQALALAASAIIAPAFEPVAKLGVAILRGSLYRVRRSLVSVVTGYLILAAAGGVTFLVLRALGLAKPGVLAGSEGVHMIADPTAADWLVGAGGAVAGLVIITSFREAVLAGALIALALVPAAGLVGVGVVAGDTGLLLDGLQRAGADMALVVVLGGIVVFVKDRWIHRGRRPLA</sequence>
<feature type="transmembrane region" description="Helical" evidence="1">
    <location>
        <begin position="219"/>
        <end position="236"/>
    </location>
</feature>
<evidence type="ECO:0008006" key="4">
    <source>
        <dbReference type="Google" id="ProtNLM"/>
    </source>
</evidence>
<evidence type="ECO:0000313" key="3">
    <source>
        <dbReference type="Proteomes" id="UP001500928"/>
    </source>
</evidence>
<protein>
    <recommendedName>
        <fullName evidence="4">DUF389 domain-containing protein</fullName>
    </recommendedName>
</protein>
<dbReference type="Pfam" id="PF04087">
    <property type="entry name" value="DUF389"/>
    <property type="match status" value="1"/>
</dbReference>
<reference evidence="3" key="1">
    <citation type="journal article" date="2019" name="Int. J. Syst. Evol. Microbiol.">
        <title>The Global Catalogue of Microorganisms (GCM) 10K type strain sequencing project: providing services to taxonomists for standard genome sequencing and annotation.</title>
        <authorList>
            <consortium name="The Broad Institute Genomics Platform"/>
            <consortium name="The Broad Institute Genome Sequencing Center for Infectious Disease"/>
            <person name="Wu L."/>
            <person name="Ma J."/>
        </authorList>
    </citation>
    <scope>NUCLEOTIDE SEQUENCE [LARGE SCALE GENOMIC DNA]</scope>
    <source>
        <strain evidence="3">JCM 17979</strain>
    </source>
</reference>
<proteinExistence type="predicted"/>
<evidence type="ECO:0000313" key="2">
    <source>
        <dbReference type="EMBL" id="GAA4799933.1"/>
    </source>
</evidence>
<accession>A0ABP9BTH8</accession>
<keyword evidence="1" id="KW-0472">Membrane</keyword>
<organism evidence="2 3">
    <name type="scientific">Actinomycetospora chlora</name>
    <dbReference type="NCBI Taxonomy" id="663608"/>
    <lineage>
        <taxon>Bacteria</taxon>
        <taxon>Bacillati</taxon>
        <taxon>Actinomycetota</taxon>
        <taxon>Actinomycetes</taxon>
        <taxon>Pseudonocardiales</taxon>
        <taxon>Pseudonocardiaceae</taxon>
        <taxon>Actinomycetospora</taxon>
    </lineage>
</organism>
<keyword evidence="3" id="KW-1185">Reference proteome</keyword>
<feature type="transmembrane region" description="Helical" evidence="1">
    <location>
        <begin position="279"/>
        <end position="296"/>
    </location>
</feature>
<dbReference type="InterPro" id="IPR005240">
    <property type="entry name" value="DUF389"/>
</dbReference>
<evidence type="ECO:0000256" key="1">
    <source>
        <dbReference type="SAM" id="Phobius"/>
    </source>
</evidence>
<comment type="caution">
    <text evidence="2">The sequence shown here is derived from an EMBL/GenBank/DDBJ whole genome shotgun (WGS) entry which is preliminary data.</text>
</comment>
<keyword evidence="1" id="KW-0812">Transmembrane</keyword>